<protein>
    <submittedName>
        <fullName evidence="1">Uncharacterized protein</fullName>
    </submittedName>
</protein>
<keyword evidence="2" id="KW-1185">Reference proteome</keyword>
<dbReference type="RefSeq" id="WP_157335691.1">
    <property type="nucleotide sequence ID" value="NZ_JANADL010000003.1"/>
</dbReference>
<evidence type="ECO:0000313" key="2">
    <source>
        <dbReference type="Proteomes" id="UP000449969"/>
    </source>
</evidence>
<gene>
    <name evidence="1" type="ORF">GPL20_32660</name>
</gene>
<organism evidence="1 2">
    <name type="scientific">Bradyrhizobium cajani</name>
    <dbReference type="NCBI Taxonomy" id="1928661"/>
    <lineage>
        <taxon>Bacteria</taxon>
        <taxon>Pseudomonadati</taxon>
        <taxon>Pseudomonadota</taxon>
        <taxon>Alphaproteobacteria</taxon>
        <taxon>Hyphomicrobiales</taxon>
        <taxon>Nitrobacteraceae</taxon>
        <taxon>Bradyrhizobium</taxon>
    </lineage>
</organism>
<name>A0A844TS44_9BRAD</name>
<dbReference type="EMBL" id="WQNE01000039">
    <property type="protein sequence ID" value="MVT77751.1"/>
    <property type="molecule type" value="Genomic_DNA"/>
</dbReference>
<evidence type="ECO:0000313" key="1">
    <source>
        <dbReference type="EMBL" id="MVT77751.1"/>
    </source>
</evidence>
<accession>A0A844TS44</accession>
<comment type="caution">
    <text evidence="1">The sequence shown here is derived from an EMBL/GenBank/DDBJ whole genome shotgun (WGS) entry which is preliminary data.</text>
</comment>
<proteinExistence type="predicted"/>
<reference evidence="1 2" key="1">
    <citation type="submission" date="2019-12" db="EMBL/GenBank/DDBJ databases">
        <title>Draft genome sequences Bradyrhizobium cajani AMBPC1010, Bradyrhizobium pachyrhizi AMBPC1040 and Bradyrhizobium yuanmingense ALSPC3051, three plant growth promoting strains isolated from nodules of Cajanus cajan L. in Dominican Republic.</title>
        <authorList>
            <person name="Flores-Felix J.D."/>
            <person name="Araujo J."/>
            <person name="Diaz-Alcantara C."/>
            <person name="Gonzalez-Andres F."/>
            <person name="Velazquez E."/>
        </authorList>
    </citation>
    <scope>NUCLEOTIDE SEQUENCE [LARGE SCALE GENOMIC DNA]</scope>
    <source>
        <strain evidence="1 2">1010</strain>
    </source>
</reference>
<sequence>MAPGTDRVAAVVVITGDTPGERYITLGEADGTFQRWRLTEEQARKIRRELNSRLD</sequence>
<dbReference type="Proteomes" id="UP000449969">
    <property type="component" value="Unassembled WGS sequence"/>
</dbReference>
<dbReference type="AlphaFoldDB" id="A0A844TS44"/>